<protein>
    <submittedName>
        <fullName evidence="1">Uncharacterized protein</fullName>
    </submittedName>
</protein>
<evidence type="ECO:0000313" key="2">
    <source>
        <dbReference type="Proteomes" id="UP001218188"/>
    </source>
</evidence>
<comment type="caution">
    <text evidence="1">The sequence shown here is derived from an EMBL/GenBank/DDBJ whole genome shotgun (WGS) entry which is preliminary data.</text>
</comment>
<evidence type="ECO:0000313" key="1">
    <source>
        <dbReference type="EMBL" id="KAJ7017479.1"/>
    </source>
</evidence>
<accession>A0AAD6RXZ9</accession>
<organism evidence="1 2">
    <name type="scientific">Mycena alexandri</name>
    <dbReference type="NCBI Taxonomy" id="1745969"/>
    <lineage>
        <taxon>Eukaryota</taxon>
        <taxon>Fungi</taxon>
        <taxon>Dikarya</taxon>
        <taxon>Basidiomycota</taxon>
        <taxon>Agaricomycotina</taxon>
        <taxon>Agaricomycetes</taxon>
        <taxon>Agaricomycetidae</taxon>
        <taxon>Agaricales</taxon>
        <taxon>Marasmiineae</taxon>
        <taxon>Mycenaceae</taxon>
        <taxon>Mycena</taxon>
    </lineage>
</organism>
<reference evidence="1" key="1">
    <citation type="submission" date="2023-03" db="EMBL/GenBank/DDBJ databases">
        <title>Massive genome expansion in bonnet fungi (Mycena s.s.) driven by repeated elements and novel gene families across ecological guilds.</title>
        <authorList>
            <consortium name="Lawrence Berkeley National Laboratory"/>
            <person name="Harder C.B."/>
            <person name="Miyauchi S."/>
            <person name="Viragh M."/>
            <person name="Kuo A."/>
            <person name="Thoen E."/>
            <person name="Andreopoulos B."/>
            <person name="Lu D."/>
            <person name="Skrede I."/>
            <person name="Drula E."/>
            <person name="Henrissat B."/>
            <person name="Morin E."/>
            <person name="Kohler A."/>
            <person name="Barry K."/>
            <person name="LaButti K."/>
            <person name="Morin E."/>
            <person name="Salamov A."/>
            <person name="Lipzen A."/>
            <person name="Mereny Z."/>
            <person name="Hegedus B."/>
            <person name="Baldrian P."/>
            <person name="Stursova M."/>
            <person name="Weitz H."/>
            <person name="Taylor A."/>
            <person name="Grigoriev I.V."/>
            <person name="Nagy L.G."/>
            <person name="Martin F."/>
            <person name="Kauserud H."/>
        </authorList>
    </citation>
    <scope>NUCLEOTIDE SEQUENCE</scope>
    <source>
        <strain evidence="1">CBHHK200</strain>
    </source>
</reference>
<keyword evidence="2" id="KW-1185">Reference proteome</keyword>
<dbReference type="EMBL" id="JARJCM010000402">
    <property type="protein sequence ID" value="KAJ7017479.1"/>
    <property type="molecule type" value="Genomic_DNA"/>
</dbReference>
<dbReference type="Proteomes" id="UP001218188">
    <property type="component" value="Unassembled WGS sequence"/>
</dbReference>
<gene>
    <name evidence="1" type="ORF">C8F04DRAFT_1279344</name>
</gene>
<sequence length="124" mass="13664">MAFPTPSEASPLLLLPIMPPPIVESASTTSFNFDRSSADLQTSFALHMNMNSDDTSFDLLNDRISFLGLEVEETGISLLAQSGERLVEPSLVVSPVDTEALIPRSAVRHPHPLPHRFRTFCMKL</sequence>
<dbReference type="AlphaFoldDB" id="A0AAD6RXZ9"/>
<proteinExistence type="predicted"/>
<name>A0AAD6RXZ9_9AGAR</name>